<keyword evidence="5" id="KW-0472">Membrane</keyword>
<gene>
    <name evidence="6" type="ORF">HDK90DRAFT_507366</name>
</gene>
<dbReference type="PANTHER" id="PTHR24304">
    <property type="entry name" value="CYTOCHROME P450 FAMILY 7"/>
    <property type="match status" value="1"/>
</dbReference>
<evidence type="ECO:0000256" key="3">
    <source>
        <dbReference type="ARBA" id="ARBA00022723"/>
    </source>
</evidence>
<evidence type="ECO:0000256" key="5">
    <source>
        <dbReference type="SAM" id="Phobius"/>
    </source>
</evidence>
<evidence type="ECO:0000313" key="6">
    <source>
        <dbReference type="EMBL" id="KAK8243540.1"/>
    </source>
</evidence>
<proteinExistence type="inferred from homology"/>
<keyword evidence="5" id="KW-0812">Transmembrane</keyword>
<dbReference type="InterPro" id="IPR001128">
    <property type="entry name" value="Cyt_P450"/>
</dbReference>
<comment type="caution">
    <text evidence="6">The sequence shown here is derived from an EMBL/GenBank/DDBJ whole genome shotgun (WGS) entry which is preliminary data.</text>
</comment>
<dbReference type="Gene3D" id="1.10.630.10">
    <property type="entry name" value="Cytochrome P450"/>
    <property type="match status" value="1"/>
</dbReference>
<dbReference type="SUPFAM" id="SSF48264">
    <property type="entry name" value="Cytochrome P450"/>
    <property type="match status" value="1"/>
</dbReference>
<dbReference type="InterPro" id="IPR050529">
    <property type="entry name" value="CYP450_sterol_14alpha_dmase"/>
</dbReference>
<keyword evidence="4" id="KW-0408">Iron</keyword>
<sequence>MEITSTRYVAALAPQLLGLLVTSIIIYALARLPSYYQKIQLWRKYCSSHIKFSREAGQGKYLWLEDPWSKSRNYWLCKHVAIKHVFSRSAIQETDHRAGFDWFHFAGWEIPTTDNRYKKTVRTADSTVHRELAKSKLSSLLDSVRRVGFSEIDRYKTAVGKEGKHVSLHTLMYRLGYNVNCIGIFGPDLDHVKTRVILQNFTEHQHMMFHCFNWPLPLWLTSRVVPGARKTVKARVELFNQLLEWYNAGGVATASSEMQAVVKVFEDAGTSPDIGSKFMNMMMIAFLANTPETLGWLFTHLVQSPKLLEKVRAECDAVGDVEPTAPFLKLTPHLYSALFETCRLYVFTGTPATVVKPTRLPGMGDHLFLPGDILHSMGQSAAFDVDVYGEDAKFWKGHRFVGEGESLLKYDLTFGIGRSPCPGRNFAIAELCLIATRMVQTFDFADPMITERLRFDDPDFIVRKPMPEKTVDIIDLDGKVYRVIHPGNGSDQGPPGMTAANTPACDFACKLTPRE</sequence>
<protein>
    <submittedName>
        <fullName evidence="6">Cytochrome P450</fullName>
    </submittedName>
</protein>
<keyword evidence="2" id="KW-0349">Heme</keyword>
<dbReference type="Pfam" id="PF00067">
    <property type="entry name" value="p450"/>
    <property type="match status" value="1"/>
</dbReference>
<dbReference type="InterPro" id="IPR036396">
    <property type="entry name" value="Cyt_P450_sf"/>
</dbReference>
<evidence type="ECO:0000256" key="2">
    <source>
        <dbReference type="ARBA" id="ARBA00022617"/>
    </source>
</evidence>
<dbReference type="EMBL" id="JBBWRZ010000002">
    <property type="protein sequence ID" value="KAK8243540.1"/>
    <property type="molecule type" value="Genomic_DNA"/>
</dbReference>
<name>A0ABR1YYD6_9PEZI</name>
<dbReference type="PRINTS" id="PR00463">
    <property type="entry name" value="EP450I"/>
</dbReference>
<keyword evidence="5" id="KW-1133">Transmembrane helix</keyword>
<evidence type="ECO:0000313" key="7">
    <source>
        <dbReference type="Proteomes" id="UP001492380"/>
    </source>
</evidence>
<keyword evidence="7" id="KW-1185">Reference proteome</keyword>
<comment type="similarity">
    <text evidence="1">Belongs to the cytochrome P450 family.</text>
</comment>
<evidence type="ECO:0000256" key="4">
    <source>
        <dbReference type="ARBA" id="ARBA00023004"/>
    </source>
</evidence>
<dbReference type="InterPro" id="IPR002401">
    <property type="entry name" value="Cyt_P450_E_grp-I"/>
</dbReference>
<evidence type="ECO:0000256" key="1">
    <source>
        <dbReference type="ARBA" id="ARBA00010617"/>
    </source>
</evidence>
<keyword evidence="3" id="KW-0479">Metal-binding</keyword>
<feature type="transmembrane region" description="Helical" evidence="5">
    <location>
        <begin position="12"/>
        <end position="30"/>
    </location>
</feature>
<dbReference type="Proteomes" id="UP001492380">
    <property type="component" value="Unassembled WGS sequence"/>
</dbReference>
<dbReference type="PANTHER" id="PTHR24304:SF2">
    <property type="entry name" value="24-HYDROXYCHOLESTEROL 7-ALPHA-HYDROXYLASE"/>
    <property type="match status" value="1"/>
</dbReference>
<reference evidence="6 7" key="1">
    <citation type="submission" date="2024-04" db="EMBL/GenBank/DDBJ databases">
        <title>Phyllosticta paracitricarpa is synonymous to the EU quarantine fungus P. citricarpa based on phylogenomic analyses.</title>
        <authorList>
            <consortium name="Lawrence Berkeley National Laboratory"/>
            <person name="Van Ingen-Buijs V.A."/>
            <person name="Van Westerhoven A.C."/>
            <person name="Haridas S."/>
            <person name="Skiadas P."/>
            <person name="Martin F."/>
            <person name="Groenewald J.Z."/>
            <person name="Crous P.W."/>
            <person name="Seidl M.F."/>
        </authorList>
    </citation>
    <scope>NUCLEOTIDE SEQUENCE [LARGE SCALE GENOMIC DNA]</scope>
    <source>
        <strain evidence="6 7">CBS 123374</strain>
    </source>
</reference>
<accession>A0ABR1YYD6</accession>
<organism evidence="6 7">
    <name type="scientific">Phyllosticta capitalensis</name>
    <dbReference type="NCBI Taxonomy" id="121624"/>
    <lineage>
        <taxon>Eukaryota</taxon>
        <taxon>Fungi</taxon>
        <taxon>Dikarya</taxon>
        <taxon>Ascomycota</taxon>
        <taxon>Pezizomycotina</taxon>
        <taxon>Dothideomycetes</taxon>
        <taxon>Dothideomycetes incertae sedis</taxon>
        <taxon>Botryosphaeriales</taxon>
        <taxon>Phyllostictaceae</taxon>
        <taxon>Phyllosticta</taxon>
    </lineage>
</organism>